<protein>
    <submittedName>
        <fullName evidence="8">Na /H-dicarboxylate symporter</fullName>
    </submittedName>
</protein>
<dbReference type="PANTHER" id="PTHR42865">
    <property type="entry name" value="PROTON/GLUTAMATE-ASPARTATE SYMPORTER"/>
    <property type="match status" value="1"/>
</dbReference>
<sequence length="423" mass="46337">MCAQHTHHKKRWFSIPVLYAVMIFLGVISGYSDIALLKIFGLFISDVFIKIFKCISLPIIALSIIVTLSNYRADGVMRTVWRRAMSYTLGTTLVAAAVSCLLYLLIHPGMIGMVKPGVIEPPTNQLGYFQHIANLIPSTIFEPFIEHQVMGVLLIGIVIGIAIRFIPEPEARKTITQFFRGAHGLFMVITNWVITVIPIGLYGFITSTVVQLREGSAIKGIGEYLLIIVLANLIQGLVILPLWLKSQGIKPFAAFKGMLPALSVAFFSKSSVGTLPVTMETAEKNLKVKPEISRFVLPLCTSLNMNGCAAFIFTTVIYLMQNHGIEISLPMMGLWIVIATIAAIGNAGVPMGCFFLSASLLASMNVPITLMGIILPFYSLIDMLETALNVWSDSCVAKVVDEKTYQNNAELAPQVHGQLQVEG</sequence>
<evidence type="ECO:0000256" key="2">
    <source>
        <dbReference type="ARBA" id="ARBA00006148"/>
    </source>
</evidence>
<keyword evidence="9" id="KW-1185">Reference proteome</keyword>
<evidence type="ECO:0000313" key="9">
    <source>
        <dbReference type="Proteomes" id="UP000054736"/>
    </source>
</evidence>
<dbReference type="Gene3D" id="1.10.3860.10">
    <property type="entry name" value="Sodium:dicarboxylate symporter"/>
    <property type="match status" value="1"/>
</dbReference>
<feature type="transmembrane region" description="Helical" evidence="7">
    <location>
        <begin position="224"/>
        <end position="243"/>
    </location>
</feature>
<keyword evidence="6 7" id="KW-0472">Membrane</keyword>
<name>A0A0W0SQG9_9GAMM</name>
<evidence type="ECO:0000256" key="7">
    <source>
        <dbReference type="SAM" id="Phobius"/>
    </source>
</evidence>
<dbReference type="PRINTS" id="PR00173">
    <property type="entry name" value="EDTRNSPORT"/>
</dbReference>
<dbReference type="OrthoDB" id="9766690at2"/>
<evidence type="ECO:0000256" key="4">
    <source>
        <dbReference type="ARBA" id="ARBA00022692"/>
    </source>
</evidence>
<feature type="transmembrane region" description="Helical" evidence="7">
    <location>
        <begin position="295"/>
        <end position="320"/>
    </location>
</feature>
<gene>
    <name evidence="8" type="ORF">Ldro_1904</name>
</gene>
<comment type="subcellular location">
    <subcellularLocation>
        <location evidence="1">Membrane</location>
        <topology evidence="1">Multi-pass membrane protein</topology>
    </subcellularLocation>
</comment>
<comment type="caution">
    <text evidence="8">The sequence shown here is derived from an EMBL/GenBank/DDBJ whole genome shotgun (WGS) entry which is preliminary data.</text>
</comment>
<dbReference type="GO" id="GO:0015184">
    <property type="term" value="F:L-cystine transmembrane transporter activity"/>
    <property type="evidence" value="ECO:0007669"/>
    <property type="project" value="TreeGrafter"/>
</dbReference>
<keyword evidence="4 7" id="KW-0812">Transmembrane</keyword>
<evidence type="ECO:0000313" key="8">
    <source>
        <dbReference type="EMBL" id="KTC85579.1"/>
    </source>
</evidence>
<dbReference type="PANTHER" id="PTHR42865:SF5">
    <property type="entry name" value="L-CYSTINE TRANSPORTER TCYP"/>
    <property type="match status" value="1"/>
</dbReference>
<feature type="transmembrane region" description="Helical" evidence="7">
    <location>
        <begin position="332"/>
        <end position="349"/>
    </location>
</feature>
<dbReference type="GO" id="GO:0015293">
    <property type="term" value="F:symporter activity"/>
    <property type="evidence" value="ECO:0007669"/>
    <property type="project" value="InterPro"/>
</dbReference>
<feature type="transmembrane region" description="Helical" evidence="7">
    <location>
        <begin position="87"/>
        <end position="106"/>
    </location>
</feature>
<evidence type="ECO:0000256" key="3">
    <source>
        <dbReference type="ARBA" id="ARBA00022448"/>
    </source>
</evidence>
<feature type="transmembrane region" description="Helical" evidence="7">
    <location>
        <begin position="147"/>
        <end position="166"/>
    </location>
</feature>
<feature type="transmembrane region" description="Helical" evidence="7">
    <location>
        <begin position="12"/>
        <end position="31"/>
    </location>
</feature>
<dbReference type="InterPro" id="IPR036458">
    <property type="entry name" value="Na:dicarbo_symporter_sf"/>
</dbReference>
<dbReference type="EMBL" id="LNXY01000027">
    <property type="protein sequence ID" value="KTC85579.1"/>
    <property type="molecule type" value="Genomic_DNA"/>
</dbReference>
<dbReference type="GO" id="GO:0005886">
    <property type="term" value="C:plasma membrane"/>
    <property type="evidence" value="ECO:0007669"/>
    <property type="project" value="TreeGrafter"/>
</dbReference>
<keyword evidence="5 7" id="KW-1133">Transmembrane helix</keyword>
<dbReference type="AlphaFoldDB" id="A0A0W0SQG9"/>
<dbReference type="SUPFAM" id="SSF118215">
    <property type="entry name" value="Proton glutamate symport protein"/>
    <property type="match status" value="1"/>
</dbReference>
<dbReference type="Proteomes" id="UP000054736">
    <property type="component" value="Unassembled WGS sequence"/>
</dbReference>
<reference evidence="8 9" key="1">
    <citation type="submission" date="2015-11" db="EMBL/GenBank/DDBJ databases">
        <title>Genomic analysis of 38 Legionella species identifies large and diverse effector repertoires.</title>
        <authorList>
            <person name="Burstein D."/>
            <person name="Amaro F."/>
            <person name="Zusman T."/>
            <person name="Lifshitz Z."/>
            <person name="Cohen O."/>
            <person name="Gilbert J.A."/>
            <person name="Pupko T."/>
            <person name="Shuman H.A."/>
            <person name="Segal G."/>
        </authorList>
    </citation>
    <scope>NUCLEOTIDE SEQUENCE [LARGE SCALE GENOMIC DNA]</scope>
    <source>
        <strain evidence="8 9">ATCC 700990</strain>
    </source>
</reference>
<feature type="transmembrane region" description="Helical" evidence="7">
    <location>
        <begin position="355"/>
        <end position="378"/>
    </location>
</feature>
<dbReference type="PATRIC" id="fig|1212489.4.peg.2014"/>
<comment type="similarity">
    <text evidence="2">Belongs to the dicarboxylate/amino acid:cation symporter (DAACS) (TC 2.A.23) family.</text>
</comment>
<feature type="transmembrane region" description="Helical" evidence="7">
    <location>
        <begin position="43"/>
        <end position="66"/>
    </location>
</feature>
<dbReference type="InterPro" id="IPR001991">
    <property type="entry name" value="Na-dicarboxylate_symporter"/>
</dbReference>
<proteinExistence type="inferred from homology"/>
<evidence type="ECO:0000256" key="5">
    <source>
        <dbReference type="ARBA" id="ARBA00022989"/>
    </source>
</evidence>
<dbReference type="Pfam" id="PF00375">
    <property type="entry name" value="SDF"/>
    <property type="match status" value="1"/>
</dbReference>
<keyword evidence="3" id="KW-0813">Transport</keyword>
<evidence type="ECO:0000256" key="6">
    <source>
        <dbReference type="ARBA" id="ARBA00023136"/>
    </source>
</evidence>
<feature type="transmembrane region" description="Helical" evidence="7">
    <location>
        <begin position="178"/>
        <end position="204"/>
    </location>
</feature>
<dbReference type="STRING" id="1212489.Ldro_1904"/>
<organism evidence="8 9">
    <name type="scientific">Legionella drozanskii LLAP-1</name>
    <dbReference type="NCBI Taxonomy" id="1212489"/>
    <lineage>
        <taxon>Bacteria</taxon>
        <taxon>Pseudomonadati</taxon>
        <taxon>Pseudomonadota</taxon>
        <taxon>Gammaproteobacteria</taxon>
        <taxon>Legionellales</taxon>
        <taxon>Legionellaceae</taxon>
        <taxon>Legionella</taxon>
    </lineage>
</organism>
<dbReference type="RefSeq" id="WP_058496203.1">
    <property type="nucleotide sequence ID" value="NZ_CAAAIU010000005.1"/>
</dbReference>
<evidence type="ECO:0000256" key="1">
    <source>
        <dbReference type="ARBA" id="ARBA00004141"/>
    </source>
</evidence>
<accession>A0A0W0SQG9</accession>